<dbReference type="EMBL" id="JBIACK010000013">
    <property type="protein sequence ID" value="MFE8703071.1"/>
    <property type="molecule type" value="Genomic_DNA"/>
</dbReference>
<keyword evidence="5 6" id="KW-0472">Membrane</keyword>
<dbReference type="InterPro" id="IPR035906">
    <property type="entry name" value="MetI-like_sf"/>
</dbReference>
<evidence type="ECO:0000313" key="9">
    <source>
        <dbReference type="Proteomes" id="UP001601059"/>
    </source>
</evidence>
<protein>
    <submittedName>
        <fullName evidence="8">ABC transporter permease subunit</fullName>
    </submittedName>
</protein>
<accession>A0ABW6KFP5</accession>
<feature type="transmembrane region" description="Helical" evidence="6">
    <location>
        <begin position="221"/>
        <end position="239"/>
    </location>
</feature>
<evidence type="ECO:0000313" key="8">
    <source>
        <dbReference type="EMBL" id="MFE8703071.1"/>
    </source>
</evidence>
<gene>
    <name evidence="8" type="ORF">ACFYKX_21045</name>
</gene>
<dbReference type="CDD" id="cd06261">
    <property type="entry name" value="TM_PBP2"/>
    <property type="match status" value="1"/>
</dbReference>
<evidence type="ECO:0000256" key="6">
    <source>
        <dbReference type="RuleBase" id="RU363032"/>
    </source>
</evidence>
<feature type="transmembrane region" description="Helical" evidence="6">
    <location>
        <begin position="160"/>
        <end position="179"/>
    </location>
</feature>
<dbReference type="Proteomes" id="UP001601059">
    <property type="component" value="Unassembled WGS sequence"/>
</dbReference>
<keyword evidence="4 6" id="KW-1133">Transmembrane helix</keyword>
<dbReference type="Pfam" id="PF00528">
    <property type="entry name" value="BPD_transp_1"/>
    <property type="match status" value="2"/>
</dbReference>
<feature type="transmembrane region" description="Helical" evidence="6">
    <location>
        <begin position="557"/>
        <end position="576"/>
    </location>
</feature>
<evidence type="ECO:0000256" key="2">
    <source>
        <dbReference type="ARBA" id="ARBA00022448"/>
    </source>
</evidence>
<dbReference type="Gene3D" id="1.10.3720.10">
    <property type="entry name" value="MetI-like"/>
    <property type="match status" value="2"/>
</dbReference>
<evidence type="ECO:0000256" key="5">
    <source>
        <dbReference type="ARBA" id="ARBA00023136"/>
    </source>
</evidence>
<sequence length="742" mass="85060">MLLLMSKMLRSFFLLLLATIPIVYLVFISTDIELFLNRTDWSVMSQAIIDYYREMISNQSLGLVKERSVPVEEVVPEMFWKSLKIIVPAYFISIVFGIIYGIIHFIVRERKVQGKLHQLNYLLFGTVPDFFLLIMAQYGLVLLLHAGFINKLDLFGDQSLFNIIFPVTIISIIPFFYIANITYHSLLNESNKDYVTTAFSKGTKSLVITLKHMLWNAWPTILSYTQTIMLIIISSLPIIERLTFYQGGAGHHLILAIKNDDPYLTLGLLVPFLLLVLLSLWVTDIIKLFFIPSSLDQELAEDTISKVNRFKAIKSVYNWIKIFSLRKMARTVLDFSKEKPILTLGLFVLAGMVIMTINNRIQPHLETEGNNRVIYIGLAILLFLFLIGFFRFCKKYFKMFRFKRVTPKNILIFMRQNPFFVIGGFILTGLGFMAIIGPHLPFVDTELEGFRLRYDEDGKLLKAPLSPGDGYWFGTDREGRDLLSIIILGARETLTELVIIVLLRFAISIPLGYFATVQKSTRKLLVFLNSLLSFLPTIILVMIIGNLPSLRESDSRYVTMLIVIALLDIGRISEIMRQEFTKINKTDYLVASMAIGTSWYKKIVRYYIPNIYQKLIYIFISDMSRIMVLLGGLGIVEVYLAQDMVWDVNEWGFVAVSQTFTWPSLLGNAMVDLRTAPWILFFPSLSIAIMIIGLNLFGEGLKDLKITKQRNETDSSKGFGSTKFQNTKDQWLINDSEKKISV</sequence>
<feature type="transmembrane region" description="Helical" evidence="6">
    <location>
        <begin position="263"/>
        <end position="282"/>
    </location>
</feature>
<evidence type="ECO:0000256" key="3">
    <source>
        <dbReference type="ARBA" id="ARBA00022692"/>
    </source>
</evidence>
<keyword evidence="3 6" id="KW-0812">Transmembrane</keyword>
<evidence type="ECO:0000256" key="4">
    <source>
        <dbReference type="ARBA" id="ARBA00022989"/>
    </source>
</evidence>
<keyword evidence="2 6" id="KW-0813">Transport</keyword>
<feature type="transmembrane region" description="Helical" evidence="6">
    <location>
        <begin position="419"/>
        <end position="440"/>
    </location>
</feature>
<feature type="transmembrane region" description="Helical" evidence="6">
    <location>
        <begin position="85"/>
        <end position="107"/>
    </location>
</feature>
<organism evidence="8 9">
    <name type="scientific">Cytobacillus spartinae</name>
    <dbReference type="NCBI Taxonomy" id="3299023"/>
    <lineage>
        <taxon>Bacteria</taxon>
        <taxon>Bacillati</taxon>
        <taxon>Bacillota</taxon>
        <taxon>Bacilli</taxon>
        <taxon>Bacillales</taxon>
        <taxon>Bacillaceae</taxon>
        <taxon>Cytobacillus</taxon>
    </lineage>
</organism>
<dbReference type="PROSITE" id="PS50928">
    <property type="entry name" value="ABC_TM1"/>
    <property type="match status" value="1"/>
</dbReference>
<dbReference type="InterPro" id="IPR000515">
    <property type="entry name" value="MetI-like"/>
</dbReference>
<comment type="subcellular location">
    <subcellularLocation>
        <location evidence="6">Cell membrane</location>
        <topology evidence="6">Multi-pass membrane protein</topology>
    </subcellularLocation>
    <subcellularLocation>
        <location evidence="1">Membrane</location>
        <topology evidence="1">Multi-pass membrane protein</topology>
    </subcellularLocation>
</comment>
<evidence type="ECO:0000256" key="1">
    <source>
        <dbReference type="ARBA" id="ARBA00004141"/>
    </source>
</evidence>
<feature type="transmembrane region" description="Helical" evidence="6">
    <location>
        <begin position="615"/>
        <end position="641"/>
    </location>
</feature>
<comment type="similarity">
    <text evidence="6">Belongs to the binding-protein-dependent transport system permease family.</text>
</comment>
<name>A0ABW6KFP5_9BACI</name>
<keyword evidence="9" id="KW-1185">Reference proteome</keyword>
<feature type="transmembrane region" description="Helical" evidence="6">
    <location>
        <begin position="497"/>
        <end position="517"/>
    </location>
</feature>
<feature type="transmembrane region" description="Helical" evidence="6">
    <location>
        <begin position="373"/>
        <end position="393"/>
    </location>
</feature>
<feature type="transmembrane region" description="Helical" evidence="6">
    <location>
        <begin position="12"/>
        <end position="36"/>
    </location>
</feature>
<dbReference type="RefSeq" id="WP_389363298.1">
    <property type="nucleotide sequence ID" value="NZ_JBIACK010000013.1"/>
</dbReference>
<proteinExistence type="inferred from homology"/>
<feature type="transmembrane region" description="Helical" evidence="6">
    <location>
        <begin position="119"/>
        <end position="140"/>
    </location>
</feature>
<dbReference type="PANTHER" id="PTHR43839">
    <property type="entry name" value="OPPC IN A BINDING PROTEIN-DEPENDENT TRANSPORT SYSTEM"/>
    <property type="match status" value="1"/>
</dbReference>
<feature type="transmembrane region" description="Helical" evidence="6">
    <location>
        <begin position="341"/>
        <end position="361"/>
    </location>
</feature>
<feature type="transmembrane region" description="Helical" evidence="6">
    <location>
        <begin position="678"/>
        <end position="698"/>
    </location>
</feature>
<reference evidence="8 9" key="1">
    <citation type="submission" date="2024-08" db="EMBL/GenBank/DDBJ databases">
        <title>Two novel Cytobacillus novel species.</title>
        <authorList>
            <person name="Liu G."/>
        </authorList>
    </citation>
    <scope>NUCLEOTIDE SEQUENCE [LARGE SCALE GENOMIC DNA]</scope>
    <source>
        <strain evidence="8 9">FJAT-54145</strain>
    </source>
</reference>
<feature type="domain" description="ABC transmembrane type-1" evidence="7">
    <location>
        <begin position="490"/>
        <end position="698"/>
    </location>
</feature>
<dbReference type="PANTHER" id="PTHR43839:SF3">
    <property type="entry name" value="OLIGOPEPTIDE ABC TRANSPORTER, PERMEASE PROTEIN"/>
    <property type="match status" value="1"/>
</dbReference>
<feature type="transmembrane region" description="Helical" evidence="6">
    <location>
        <begin position="524"/>
        <end position="545"/>
    </location>
</feature>
<dbReference type="SUPFAM" id="SSF161098">
    <property type="entry name" value="MetI-like"/>
    <property type="match status" value="2"/>
</dbReference>
<evidence type="ECO:0000259" key="7">
    <source>
        <dbReference type="PROSITE" id="PS50928"/>
    </source>
</evidence>
<comment type="caution">
    <text evidence="8">The sequence shown here is derived from an EMBL/GenBank/DDBJ whole genome shotgun (WGS) entry which is preliminary data.</text>
</comment>